<keyword evidence="8" id="KW-0238">DNA-binding</keyword>
<keyword evidence="3" id="KW-0010">Activator</keyword>
<evidence type="ECO:0000256" key="2">
    <source>
        <dbReference type="ARBA" id="ARBA00023012"/>
    </source>
</evidence>
<sequence length="244" mass="28755">MNVVICEDEVEQREFLQKTISEYATFHEPSIKIALSTSDPNRVLAYLKDQRADCYFLDIELGSAITGMELARIIREHDPLAQIIFISMHADRLKLTFKYKLAALDFIVKSAGYDQLTIEIEEALKEAFNIYRKIGNQSEISYIQIKIGERIKNVRYDDIYYFETSTQEHKLILHEVSGVYEFYGRLKTYEEIDQRFYRCHKSFLINLDYVREIDTKERKLTLANDHICLISSRKVKELQKKLSI</sequence>
<dbReference type="SMART" id="SM00850">
    <property type="entry name" value="LytTR"/>
    <property type="match status" value="1"/>
</dbReference>
<evidence type="ECO:0000313" key="9">
    <source>
        <dbReference type="Proteomes" id="UP001501734"/>
    </source>
</evidence>
<evidence type="ECO:0000256" key="1">
    <source>
        <dbReference type="ARBA" id="ARBA00022490"/>
    </source>
</evidence>
<comment type="caution">
    <text evidence="8">The sequence shown here is derived from an EMBL/GenBank/DDBJ whole genome shotgun (WGS) entry which is preliminary data.</text>
</comment>
<dbReference type="EMBL" id="BAABDL010000019">
    <property type="protein sequence ID" value="GAA4060334.1"/>
    <property type="molecule type" value="Genomic_DNA"/>
</dbReference>
<name>A0ABP7V6A8_9BACI</name>
<dbReference type="Gene3D" id="2.40.50.1020">
    <property type="entry name" value="LytTr DNA-binding domain"/>
    <property type="match status" value="1"/>
</dbReference>
<evidence type="ECO:0000259" key="6">
    <source>
        <dbReference type="PROSITE" id="PS50110"/>
    </source>
</evidence>
<dbReference type="RefSeq" id="WP_344909861.1">
    <property type="nucleotide sequence ID" value="NZ_BAABDL010000019.1"/>
</dbReference>
<dbReference type="Gene3D" id="3.40.50.2300">
    <property type="match status" value="1"/>
</dbReference>
<gene>
    <name evidence="8" type="ORF">GCM10022410_04270</name>
</gene>
<feature type="domain" description="Response regulatory" evidence="6">
    <location>
        <begin position="2"/>
        <end position="124"/>
    </location>
</feature>
<proteinExistence type="predicted"/>
<dbReference type="InterPro" id="IPR001789">
    <property type="entry name" value="Sig_transdc_resp-reg_receiver"/>
</dbReference>
<dbReference type="SMART" id="SM00448">
    <property type="entry name" value="REC"/>
    <property type="match status" value="1"/>
</dbReference>
<keyword evidence="1" id="KW-0963">Cytoplasm</keyword>
<dbReference type="Pfam" id="PF04397">
    <property type="entry name" value="LytTR"/>
    <property type="match status" value="1"/>
</dbReference>
<feature type="domain" description="HTH LytTR-type" evidence="7">
    <location>
        <begin position="143"/>
        <end position="244"/>
    </location>
</feature>
<evidence type="ECO:0000256" key="5">
    <source>
        <dbReference type="PROSITE-ProRule" id="PRU00169"/>
    </source>
</evidence>
<evidence type="ECO:0000313" key="8">
    <source>
        <dbReference type="EMBL" id="GAA4060334.1"/>
    </source>
</evidence>
<dbReference type="GO" id="GO:0003677">
    <property type="term" value="F:DNA binding"/>
    <property type="evidence" value="ECO:0007669"/>
    <property type="project" value="UniProtKB-KW"/>
</dbReference>
<keyword evidence="2" id="KW-0902">Two-component regulatory system</keyword>
<dbReference type="InterPro" id="IPR011006">
    <property type="entry name" value="CheY-like_superfamily"/>
</dbReference>
<comment type="function">
    <text evidence="4">Required for high-level post-exponential phase expression of a series of secreted proteins.</text>
</comment>
<dbReference type="PANTHER" id="PTHR37299">
    <property type="entry name" value="TRANSCRIPTIONAL REGULATOR-RELATED"/>
    <property type="match status" value="1"/>
</dbReference>
<evidence type="ECO:0000259" key="7">
    <source>
        <dbReference type="PROSITE" id="PS50930"/>
    </source>
</evidence>
<dbReference type="PROSITE" id="PS50930">
    <property type="entry name" value="HTH_LYTTR"/>
    <property type="match status" value="1"/>
</dbReference>
<evidence type="ECO:0000256" key="4">
    <source>
        <dbReference type="ARBA" id="ARBA00037164"/>
    </source>
</evidence>
<evidence type="ECO:0000256" key="3">
    <source>
        <dbReference type="ARBA" id="ARBA00023159"/>
    </source>
</evidence>
<keyword evidence="5" id="KW-0597">Phosphoprotein</keyword>
<dbReference type="SUPFAM" id="SSF52172">
    <property type="entry name" value="CheY-like"/>
    <property type="match status" value="1"/>
</dbReference>
<organism evidence="8 9">
    <name type="scientific">Amphibacillus indicireducens</name>
    <dbReference type="NCBI Taxonomy" id="1076330"/>
    <lineage>
        <taxon>Bacteria</taxon>
        <taxon>Bacillati</taxon>
        <taxon>Bacillota</taxon>
        <taxon>Bacilli</taxon>
        <taxon>Bacillales</taxon>
        <taxon>Bacillaceae</taxon>
        <taxon>Amphibacillus</taxon>
    </lineage>
</organism>
<accession>A0ABP7V6A8</accession>
<reference evidence="9" key="1">
    <citation type="journal article" date="2019" name="Int. J. Syst. Evol. Microbiol.">
        <title>The Global Catalogue of Microorganisms (GCM) 10K type strain sequencing project: providing services to taxonomists for standard genome sequencing and annotation.</title>
        <authorList>
            <consortium name="The Broad Institute Genomics Platform"/>
            <consortium name="The Broad Institute Genome Sequencing Center for Infectious Disease"/>
            <person name="Wu L."/>
            <person name="Ma J."/>
        </authorList>
    </citation>
    <scope>NUCLEOTIDE SEQUENCE [LARGE SCALE GENOMIC DNA]</scope>
    <source>
        <strain evidence="9">JCM 17250</strain>
    </source>
</reference>
<dbReference type="InterPro" id="IPR046947">
    <property type="entry name" value="LytR-like"/>
</dbReference>
<feature type="modified residue" description="4-aspartylphosphate" evidence="5">
    <location>
        <position position="58"/>
    </location>
</feature>
<dbReference type="PROSITE" id="PS50110">
    <property type="entry name" value="RESPONSE_REGULATORY"/>
    <property type="match status" value="1"/>
</dbReference>
<dbReference type="PANTHER" id="PTHR37299:SF3">
    <property type="entry name" value="STAGE 0 SPORULATION PROTEIN A HOMOLOG"/>
    <property type="match status" value="1"/>
</dbReference>
<protein>
    <submittedName>
        <fullName evidence="8">LytTR family DNA-binding domain-containing protein</fullName>
    </submittedName>
</protein>
<dbReference type="InterPro" id="IPR007492">
    <property type="entry name" value="LytTR_DNA-bd_dom"/>
</dbReference>
<dbReference type="Proteomes" id="UP001501734">
    <property type="component" value="Unassembled WGS sequence"/>
</dbReference>
<dbReference type="Pfam" id="PF00072">
    <property type="entry name" value="Response_reg"/>
    <property type="match status" value="1"/>
</dbReference>
<keyword evidence="9" id="KW-1185">Reference proteome</keyword>